<dbReference type="GO" id="GO:0004181">
    <property type="term" value="F:metallocarboxypeptidase activity"/>
    <property type="evidence" value="ECO:0007669"/>
    <property type="project" value="InterPro"/>
</dbReference>
<dbReference type="Gene3D" id="3.40.630.10">
    <property type="entry name" value="Zn peptidases"/>
    <property type="match status" value="1"/>
</dbReference>
<dbReference type="InterPro" id="IPR000834">
    <property type="entry name" value="Peptidase_M14"/>
</dbReference>
<dbReference type="GO" id="GO:0006508">
    <property type="term" value="P:proteolysis"/>
    <property type="evidence" value="ECO:0007669"/>
    <property type="project" value="InterPro"/>
</dbReference>
<dbReference type="GO" id="GO:0008270">
    <property type="term" value="F:zinc ion binding"/>
    <property type="evidence" value="ECO:0007669"/>
    <property type="project" value="InterPro"/>
</dbReference>
<accession>X1UWY1</accession>
<dbReference type="Pfam" id="PF00246">
    <property type="entry name" value="Peptidase_M14"/>
    <property type="match status" value="1"/>
</dbReference>
<gene>
    <name evidence="2" type="ORF">S12H4_48462</name>
</gene>
<dbReference type="AlphaFoldDB" id="X1UWY1"/>
<evidence type="ECO:0000313" key="2">
    <source>
        <dbReference type="EMBL" id="GAJ04416.1"/>
    </source>
</evidence>
<protein>
    <recommendedName>
        <fullName evidence="1">Peptidase M14 domain-containing protein</fullName>
    </recommendedName>
</protein>
<feature type="domain" description="Peptidase M14" evidence="1">
    <location>
        <begin position="1"/>
        <end position="144"/>
    </location>
</feature>
<proteinExistence type="predicted"/>
<evidence type="ECO:0000259" key="1">
    <source>
        <dbReference type="PROSITE" id="PS52035"/>
    </source>
</evidence>
<feature type="non-terminal residue" evidence="2">
    <location>
        <position position="1"/>
    </location>
</feature>
<reference evidence="2" key="1">
    <citation type="journal article" date="2014" name="Front. Microbiol.">
        <title>High frequency of phylogenetically diverse reductive dehalogenase-homologous genes in deep subseafloor sedimentary metagenomes.</title>
        <authorList>
            <person name="Kawai M."/>
            <person name="Futagami T."/>
            <person name="Toyoda A."/>
            <person name="Takaki Y."/>
            <person name="Nishi S."/>
            <person name="Hori S."/>
            <person name="Arai W."/>
            <person name="Tsubouchi T."/>
            <person name="Morono Y."/>
            <person name="Uchiyama I."/>
            <person name="Ito T."/>
            <person name="Fujiyama A."/>
            <person name="Inagaki F."/>
            <person name="Takami H."/>
        </authorList>
    </citation>
    <scope>NUCLEOTIDE SEQUENCE</scope>
    <source>
        <strain evidence="2">Expedition CK06-06</strain>
    </source>
</reference>
<feature type="non-terminal residue" evidence="2">
    <location>
        <position position="249"/>
    </location>
</feature>
<dbReference type="EMBL" id="BARW01030290">
    <property type="protein sequence ID" value="GAJ04416.1"/>
    <property type="molecule type" value="Genomic_DNA"/>
</dbReference>
<organism evidence="2">
    <name type="scientific">marine sediment metagenome</name>
    <dbReference type="NCBI Taxonomy" id="412755"/>
    <lineage>
        <taxon>unclassified sequences</taxon>
        <taxon>metagenomes</taxon>
        <taxon>ecological metagenomes</taxon>
    </lineage>
</organism>
<sequence length="249" mass="28596">AFDWQPDYIQRGAKEYPFSQPETRAVAEFVLAHTNIAAAQSYHNSGGMILRGPGSESGEMKSQDDRVLRLIAERGEKIIPFYRSMIIWKDLYTALGSELDWLYGGRGILSFSNELWTSKNLYKTQDSPSDEQQAEFIEYVLMGDAAVPWREFEHPTYGKIEIGGEKKEWGRLPPSFLLEEELHRNMAFTLYHADMMPLLKISEVKIEKLDENLFKIWITIENQRLIPTRTAQDVAHHISSPDIVSIQGD</sequence>
<dbReference type="PROSITE" id="PS52035">
    <property type="entry name" value="PEPTIDASE_M14"/>
    <property type="match status" value="1"/>
</dbReference>
<dbReference type="SUPFAM" id="SSF53187">
    <property type="entry name" value="Zn-dependent exopeptidases"/>
    <property type="match status" value="1"/>
</dbReference>
<comment type="caution">
    <text evidence="2">The sequence shown here is derived from an EMBL/GenBank/DDBJ whole genome shotgun (WGS) entry which is preliminary data.</text>
</comment>
<name>X1UWY1_9ZZZZ</name>